<dbReference type="AlphaFoldDB" id="A5AM24"/>
<dbReference type="EMBL" id="AM429854">
    <property type="protein sequence ID" value="CAN80232.1"/>
    <property type="molecule type" value="Genomic_DNA"/>
</dbReference>
<protein>
    <submittedName>
        <fullName evidence="1">Uncharacterized protein</fullName>
    </submittedName>
</protein>
<name>A5AM24_VITVI</name>
<sequence>MVDCMSTSPHSWTVFSHAGCVSCPTLSRMQPLCLWQHVDEELMCKLEMDQSSRFRNRDANVAVSFPFLSSMRPENVSKMVRLVGGPLPKGAIAPLSLSKSMSAPLQNLVHLHSKIWCIPLSKIPSYSLPKSGHLFSQQSRVSFQKSDHLSLPKKVQPSELLLSSSRIC</sequence>
<evidence type="ECO:0000313" key="1">
    <source>
        <dbReference type="EMBL" id="CAN80232.1"/>
    </source>
</evidence>
<proteinExistence type="predicted"/>
<organism evidence="1">
    <name type="scientific">Vitis vinifera</name>
    <name type="common">Grape</name>
    <dbReference type="NCBI Taxonomy" id="29760"/>
    <lineage>
        <taxon>Eukaryota</taxon>
        <taxon>Viridiplantae</taxon>
        <taxon>Streptophyta</taxon>
        <taxon>Embryophyta</taxon>
        <taxon>Tracheophyta</taxon>
        <taxon>Spermatophyta</taxon>
        <taxon>Magnoliopsida</taxon>
        <taxon>eudicotyledons</taxon>
        <taxon>Gunneridae</taxon>
        <taxon>Pentapetalae</taxon>
        <taxon>rosids</taxon>
        <taxon>Vitales</taxon>
        <taxon>Vitaceae</taxon>
        <taxon>Viteae</taxon>
        <taxon>Vitis</taxon>
    </lineage>
</organism>
<accession>A5AM24</accession>
<gene>
    <name evidence="1" type="ORF">VITISV_003213</name>
</gene>
<reference evidence="1" key="1">
    <citation type="journal article" date="2007" name="PLoS ONE">
        <title>The first genome sequence of an elite grapevine cultivar (Pinot noir Vitis vinifera L.): coping with a highly heterozygous genome.</title>
        <authorList>
            <person name="Velasco R."/>
            <person name="Zharkikh A."/>
            <person name="Troggio M."/>
            <person name="Cartwright D.A."/>
            <person name="Cestaro A."/>
            <person name="Pruss D."/>
            <person name="Pindo M."/>
            <person name="FitzGerald L.M."/>
            <person name="Vezzulli S."/>
            <person name="Reid J."/>
            <person name="Malacarne G."/>
            <person name="Iliev D."/>
            <person name="Coppola G."/>
            <person name="Wardell B."/>
            <person name="Micheletti D."/>
            <person name="Macalma T."/>
            <person name="Facci M."/>
            <person name="Mitchell J.T."/>
            <person name="Perazzolli M."/>
            <person name="Eldredge G."/>
            <person name="Gatto P."/>
            <person name="Oyzerski R."/>
            <person name="Moretto M."/>
            <person name="Gutin N."/>
            <person name="Stefanini M."/>
            <person name="Chen Y."/>
            <person name="Segala C."/>
            <person name="Davenport C."/>
            <person name="Dematte L."/>
            <person name="Mraz A."/>
            <person name="Battilana J."/>
            <person name="Stormo K."/>
            <person name="Costa F."/>
            <person name="Tao Q."/>
            <person name="Si-Ammour A."/>
            <person name="Harkins T."/>
            <person name="Lackey A."/>
            <person name="Perbost C."/>
            <person name="Taillon B."/>
            <person name="Stella A."/>
            <person name="Solovyev V."/>
            <person name="Fawcett J.A."/>
            <person name="Sterck L."/>
            <person name="Vandepoele K."/>
            <person name="Grando S.M."/>
            <person name="Toppo S."/>
            <person name="Moser C."/>
            <person name="Lanchbury J."/>
            <person name="Bogden R."/>
            <person name="Skolnick M."/>
            <person name="Sgaramella V."/>
            <person name="Bhatnagar S.K."/>
            <person name="Fontana P."/>
            <person name="Gutin A."/>
            <person name="Van de Peer Y."/>
            <person name="Salamini F."/>
            <person name="Viola R."/>
        </authorList>
    </citation>
    <scope>NUCLEOTIDE SEQUENCE</scope>
</reference>